<dbReference type="EMBL" id="CABFWN010000003">
    <property type="protein sequence ID" value="VUG18177.1"/>
    <property type="molecule type" value="Genomic_DNA"/>
</dbReference>
<dbReference type="AlphaFoldDB" id="A0A7D9CXF9"/>
<evidence type="ECO:0000259" key="4">
    <source>
        <dbReference type="Pfam" id="PF10363"/>
    </source>
</evidence>
<gene>
    <name evidence="5" type="ORF">DEBR0S3_04126G</name>
</gene>
<dbReference type="PANTHER" id="PTHR20959">
    <property type="entry name" value="TRANSPORT AND GOLGI ORGANIZATION PROTEIN 6 FAMILY MEMBER"/>
    <property type="match status" value="1"/>
</dbReference>
<name>A0A7D9CXF9_DEKBR</name>
<evidence type="ECO:0000259" key="3">
    <source>
        <dbReference type="Pfam" id="PF10304"/>
    </source>
</evidence>
<proteinExistence type="inferred from homology"/>
<protein>
    <submittedName>
        <fullName evidence="5">DEBR0S3_04126g1_1</fullName>
    </submittedName>
</protein>
<organism evidence="5 6">
    <name type="scientific">Dekkera bruxellensis</name>
    <name type="common">Brettanomyces custersii</name>
    <dbReference type="NCBI Taxonomy" id="5007"/>
    <lineage>
        <taxon>Eukaryota</taxon>
        <taxon>Fungi</taxon>
        <taxon>Dikarya</taxon>
        <taxon>Ascomycota</taxon>
        <taxon>Saccharomycotina</taxon>
        <taxon>Pichiomycetes</taxon>
        <taxon>Pichiales</taxon>
        <taxon>Pichiaceae</taxon>
        <taxon>Brettanomyces</taxon>
    </lineage>
</organism>
<dbReference type="InterPro" id="IPR016024">
    <property type="entry name" value="ARM-type_fold"/>
</dbReference>
<dbReference type="GO" id="GO:0009306">
    <property type="term" value="P:protein secretion"/>
    <property type="evidence" value="ECO:0007669"/>
    <property type="project" value="TreeGrafter"/>
</dbReference>
<keyword evidence="6" id="KW-1185">Reference proteome</keyword>
<dbReference type="Pfam" id="PF10363">
    <property type="entry name" value="RTP1_C1"/>
    <property type="match status" value="1"/>
</dbReference>
<feature type="region of interest" description="Disordered" evidence="2">
    <location>
        <begin position="611"/>
        <end position="633"/>
    </location>
</feature>
<dbReference type="Pfam" id="PF10304">
    <property type="entry name" value="RTP1_C2"/>
    <property type="match status" value="1"/>
</dbReference>
<dbReference type="SUPFAM" id="SSF48371">
    <property type="entry name" value="ARM repeat"/>
    <property type="match status" value="1"/>
</dbReference>
<feature type="domain" description="RNA polymerase II assembly factor Rtp1 C-terminal" evidence="4">
    <location>
        <begin position="712"/>
        <end position="820"/>
    </location>
</feature>
<reference evidence="5 6" key="1">
    <citation type="submission" date="2019-07" db="EMBL/GenBank/DDBJ databases">
        <authorList>
            <person name="Friedrich A."/>
            <person name="Schacherer J."/>
        </authorList>
    </citation>
    <scope>NUCLEOTIDE SEQUENCE [LARGE SCALE GENOMIC DNA]</scope>
</reference>
<dbReference type="Gene3D" id="1.25.10.10">
    <property type="entry name" value="Leucine-rich Repeat Variant"/>
    <property type="match status" value="1"/>
</dbReference>
<dbReference type="Proteomes" id="UP000478008">
    <property type="component" value="Unassembled WGS sequence"/>
</dbReference>
<accession>A0A7D9CXF9</accession>
<dbReference type="InterPro" id="IPR019451">
    <property type="entry name" value="Rtp1_C1"/>
</dbReference>
<evidence type="ECO:0000256" key="2">
    <source>
        <dbReference type="SAM" id="MobiDB-lite"/>
    </source>
</evidence>
<dbReference type="InterPro" id="IPR039600">
    <property type="entry name" value="TANGO6/Rtp1"/>
</dbReference>
<dbReference type="InterPro" id="IPR011989">
    <property type="entry name" value="ARM-like"/>
</dbReference>
<evidence type="ECO:0000256" key="1">
    <source>
        <dbReference type="ARBA" id="ARBA00005724"/>
    </source>
</evidence>
<evidence type="ECO:0000313" key="6">
    <source>
        <dbReference type="Proteomes" id="UP000478008"/>
    </source>
</evidence>
<sequence length="977" mass="111342">MSSESGISQTYPHKLSNEEIQELKTKLSKFHEDPNHKRSRNTPLAKLFGNITDTLGDYKSANNRIAYIYKRLPQENDAGDLSLFEKRSRVIKYLLDNILAIHRLSHENPNSQYISIPLYDMQVVEQMINIIVVDGVYSCLPDGVGIPLDKRRLKNFKTSMTIDKTDFKDGTRILDKIVSTMIIVFTGKSDLRNLIQVGSGFTDVLTSAIVLYTNLENSDVEKKKYNEKIKTLEDASSTYQLFSLYTLLMANSKSRTRYAFLMKQFVLSRLSELIVRRTKNGGNGLEAMIDVIMGLRTSDKVDMTRVQQVVRAIIVSKPKTMDYADYFHNICDQLFDILVHVNRPVMSTIAATVAESIFSKNQKIIVDFLFKRIWNDFDPRLDHTDDRIVLTGGTELNNAFNVTVSLSRKSASHTFLVAFFTPLILPLWGYLKNQKLQKKDYTIVEDTIASVLSLEGGPNFPLLKIILENLIWQHGNKWIYGESENKLTEIKELLEFDQPKSDKNSMKILDMMDSCLQTFDELLSILGDHDSKKTDFVVAFAFKKWLKLDDHYRHILVDDANPFEELMNLKLVQMLVDKYRDNIAMSPDGLIRIVTAVLETPETTGLDASKEKLSKLVDGGDSDDEDAEEEAHQHEETVGIALDILENVIHIISNSGEISEGTIIHLKHLQALVTTKYPERSSLGKELKSMTSPDKSNMIRKSNMKKENERLLEKAMKSLNDPIPSVRVYGLKLIRDVARSSSEIISMKFAVNIHINQLKDKEPFVYLNAIKGMEALLEMDASQILPLYIDFYTGKRMKNLTLDSQLRIGEVLLRFIQKSANIITDNDLDIIFNSLITLVGRKDKNEIDTDIRLRMSAMSIIGSLCHEIDVSSKVEPYIFDIVDLINGILTFERKKDQAVMRRAAIVCINDIIGAKDGLQLVGPYGEKIETNLKYVVEEDNDILVREQAREVLNSIDETFEETFNKSLNLHAQRRNDV</sequence>
<comment type="similarity">
    <text evidence="1">Belongs to the Tango6 family.</text>
</comment>
<dbReference type="PANTHER" id="PTHR20959:SF1">
    <property type="entry name" value="TRANSPORT AND GOLGI ORGANIZATION PROTEIN 6 HOMOLOG"/>
    <property type="match status" value="1"/>
</dbReference>
<dbReference type="InterPro" id="IPR019414">
    <property type="entry name" value="Rtp1_C2"/>
</dbReference>
<feature type="domain" description="RNA polymerase II assembly factor Rtp1 C-terminal" evidence="3">
    <location>
        <begin position="926"/>
        <end position="957"/>
    </location>
</feature>
<feature type="compositionally biased region" description="Acidic residues" evidence="2">
    <location>
        <begin position="620"/>
        <end position="629"/>
    </location>
</feature>
<evidence type="ECO:0000313" key="5">
    <source>
        <dbReference type="EMBL" id="VUG18177.1"/>
    </source>
</evidence>